<keyword evidence="1" id="KW-1185">Reference proteome</keyword>
<protein>
    <submittedName>
        <fullName evidence="2">Uncharacterized protein</fullName>
    </submittedName>
</protein>
<accession>A0A914DYQ0</accession>
<dbReference type="InterPro" id="IPR036397">
    <property type="entry name" value="RNaseH_sf"/>
</dbReference>
<evidence type="ECO:0000313" key="2">
    <source>
        <dbReference type="WBParaSite" id="ACRNAN_scaffold4663.g6769.t1"/>
    </source>
</evidence>
<name>A0A914DYQ0_9BILA</name>
<reference evidence="2" key="1">
    <citation type="submission" date="2022-11" db="UniProtKB">
        <authorList>
            <consortium name="WormBaseParasite"/>
        </authorList>
    </citation>
    <scope>IDENTIFICATION</scope>
</reference>
<dbReference type="Proteomes" id="UP000887540">
    <property type="component" value="Unplaced"/>
</dbReference>
<dbReference type="Gene3D" id="3.30.420.10">
    <property type="entry name" value="Ribonuclease H-like superfamily/Ribonuclease H"/>
    <property type="match status" value="1"/>
</dbReference>
<evidence type="ECO:0000313" key="1">
    <source>
        <dbReference type="Proteomes" id="UP000887540"/>
    </source>
</evidence>
<dbReference type="AlphaFoldDB" id="A0A914DYQ0"/>
<dbReference type="WBParaSite" id="ACRNAN_scaffold4663.g6769.t1">
    <property type="protein sequence ID" value="ACRNAN_scaffold4663.g6769.t1"/>
    <property type="gene ID" value="ACRNAN_scaffold4663.g6769"/>
</dbReference>
<proteinExistence type="predicted"/>
<sequence length="88" mass="9960">MRDALAKAAPNVVYSTEWGIMYIPPGDQPYSYNPQNDWLWANEAPDTEGRVVERVQKAESVMVWVAISARGKTPLVFVDQGTRIDRHV</sequence>
<dbReference type="GO" id="GO:0003676">
    <property type="term" value="F:nucleic acid binding"/>
    <property type="evidence" value="ECO:0007669"/>
    <property type="project" value="InterPro"/>
</dbReference>
<organism evidence="1 2">
    <name type="scientific">Acrobeloides nanus</name>
    <dbReference type="NCBI Taxonomy" id="290746"/>
    <lineage>
        <taxon>Eukaryota</taxon>
        <taxon>Metazoa</taxon>
        <taxon>Ecdysozoa</taxon>
        <taxon>Nematoda</taxon>
        <taxon>Chromadorea</taxon>
        <taxon>Rhabditida</taxon>
        <taxon>Tylenchina</taxon>
        <taxon>Cephalobomorpha</taxon>
        <taxon>Cephaloboidea</taxon>
        <taxon>Cephalobidae</taxon>
        <taxon>Acrobeloides</taxon>
    </lineage>
</organism>